<comment type="caution">
    <text evidence="1">The sequence shown here is derived from an EMBL/GenBank/DDBJ whole genome shotgun (WGS) entry which is preliminary data.</text>
</comment>
<dbReference type="RefSeq" id="WP_241113971.1">
    <property type="nucleotide sequence ID" value="NZ_JAGYPE020000040.1"/>
</dbReference>
<dbReference type="Proteomes" id="UP000677265">
    <property type="component" value="Unassembled WGS sequence"/>
</dbReference>
<sequence length="50" mass="5710">MKSHLNKFILVILILYLFLLITWTKQHATTKTIPKNGEATILNISTKSLV</sequence>
<organism evidence="1 2">
    <name type="scientific">Neobacillus citreus</name>
    <dbReference type="NCBI Taxonomy" id="2833578"/>
    <lineage>
        <taxon>Bacteria</taxon>
        <taxon>Bacillati</taxon>
        <taxon>Bacillota</taxon>
        <taxon>Bacilli</taxon>
        <taxon>Bacillales</taxon>
        <taxon>Bacillaceae</taxon>
        <taxon>Neobacillus</taxon>
    </lineage>
</organism>
<proteinExistence type="predicted"/>
<gene>
    <name evidence="1" type="ORF">KHB02_019240</name>
</gene>
<keyword evidence="2" id="KW-1185">Reference proteome</keyword>
<accession>A0A9J6MW01</accession>
<protein>
    <submittedName>
        <fullName evidence="1">Uncharacterized protein</fullName>
    </submittedName>
</protein>
<dbReference type="EMBL" id="JAGYPE020000040">
    <property type="protein sequence ID" value="MCH6267660.1"/>
    <property type="molecule type" value="Genomic_DNA"/>
</dbReference>
<evidence type="ECO:0000313" key="2">
    <source>
        <dbReference type="Proteomes" id="UP000677265"/>
    </source>
</evidence>
<evidence type="ECO:0000313" key="1">
    <source>
        <dbReference type="EMBL" id="MCH6267660.1"/>
    </source>
</evidence>
<reference evidence="1 2" key="1">
    <citation type="submission" date="2022-03" db="EMBL/GenBank/DDBJ databases">
        <title>Novel Bacillus species.</title>
        <authorList>
            <person name="Liu G."/>
        </authorList>
    </citation>
    <scope>NUCLEOTIDE SEQUENCE [LARGE SCALE GENOMIC DNA]</scope>
    <source>
        <strain evidence="1 2">FJAT-50051</strain>
    </source>
</reference>
<name>A0A9J6MW01_9BACI</name>
<dbReference type="AlphaFoldDB" id="A0A9J6MW01"/>